<reference evidence="6" key="1">
    <citation type="submission" date="2021-03" db="EMBL/GenBank/DDBJ databases">
        <authorList>
            <person name="Li Z."/>
            <person name="Yang C."/>
        </authorList>
    </citation>
    <scope>NUCLEOTIDE SEQUENCE</scope>
    <source>
        <strain evidence="6">Dzin_1.0</strain>
        <tissue evidence="6">Leaf</tissue>
    </source>
</reference>
<dbReference type="InterPro" id="IPR046350">
    <property type="entry name" value="Cystatin_sf"/>
</dbReference>
<comment type="caution">
    <text evidence="6">The sequence shown here is derived from an EMBL/GenBank/DDBJ whole genome shotgun (WGS) entry which is preliminary data.</text>
</comment>
<evidence type="ECO:0000313" key="7">
    <source>
        <dbReference type="Proteomes" id="UP001085076"/>
    </source>
</evidence>
<dbReference type="PANTHER" id="PTHR11413:SF103">
    <property type="entry name" value="CYSTEINE PROTEINASE INHIBITOR 12"/>
    <property type="match status" value="1"/>
</dbReference>
<dbReference type="Gene3D" id="3.10.450.10">
    <property type="match status" value="2"/>
</dbReference>
<dbReference type="SUPFAM" id="SSF54403">
    <property type="entry name" value="Cystatin/monellin"/>
    <property type="match status" value="2"/>
</dbReference>
<dbReference type="PANTHER" id="PTHR11413">
    <property type="entry name" value="CYSTATIN FAMILY MEMBER"/>
    <property type="match status" value="1"/>
</dbReference>
<evidence type="ECO:0000259" key="5">
    <source>
        <dbReference type="Pfam" id="PF16845"/>
    </source>
</evidence>
<protein>
    <recommendedName>
        <fullName evidence="4">Cysteine proteinase inhibitor</fullName>
    </recommendedName>
</protein>
<reference evidence="6" key="2">
    <citation type="journal article" date="2022" name="Hortic Res">
        <title>The genome of Dioscorea zingiberensis sheds light on the biosynthesis, origin and evolution of the medicinally important diosgenin saponins.</title>
        <authorList>
            <person name="Li Y."/>
            <person name="Tan C."/>
            <person name="Li Z."/>
            <person name="Guo J."/>
            <person name="Li S."/>
            <person name="Chen X."/>
            <person name="Wang C."/>
            <person name="Dai X."/>
            <person name="Yang H."/>
            <person name="Song W."/>
            <person name="Hou L."/>
            <person name="Xu J."/>
            <person name="Tong Z."/>
            <person name="Xu A."/>
            <person name="Yuan X."/>
            <person name="Wang W."/>
            <person name="Yang Q."/>
            <person name="Chen L."/>
            <person name="Sun Z."/>
            <person name="Wang K."/>
            <person name="Pan B."/>
            <person name="Chen J."/>
            <person name="Bao Y."/>
            <person name="Liu F."/>
            <person name="Qi X."/>
            <person name="Gang D.R."/>
            <person name="Wen J."/>
            <person name="Li J."/>
        </authorList>
    </citation>
    <scope>NUCLEOTIDE SEQUENCE</scope>
    <source>
        <strain evidence="6">Dzin_1.0</strain>
    </source>
</reference>
<proteinExistence type="inferred from homology"/>
<comment type="similarity">
    <text evidence="1 4">Belongs to the cystatin family. Phytocystatin subfamily.</text>
</comment>
<name>A0A9D5BWG7_9LILI</name>
<feature type="domain" description="Cystatin" evidence="5">
    <location>
        <begin position="76"/>
        <end position="142"/>
    </location>
</feature>
<evidence type="ECO:0000256" key="3">
    <source>
        <dbReference type="ARBA" id="ARBA00022704"/>
    </source>
</evidence>
<keyword evidence="3 4" id="KW-0789">Thiol protease inhibitor</keyword>
<dbReference type="Pfam" id="PF16845">
    <property type="entry name" value="SQAPI"/>
    <property type="match status" value="1"/>
</dbReference>
<dbReference type="InterPro" id="IPR027214">
    <property type="entry name" value="Cystatin"/>
</dbReference>
<organism evidence="6 7">
    <name type="scientific">Dioscorea zingiberensis</name>
    <dbReference type="NCBI Taxonomy" id="325984"/>
    <lineage>
        <taxon>Eukaryota</taxon>
        <taxon>Viridiplantae</taxon>
        <taxon>Streptophyta</taxon>
        <taxon>Embryophyta</taxon>
        <taxon>Tracheophyta</taxon>
        <taxon>Spermatophyta</taxon>
        <taxon>Magnoliopsida</taxon>
        <taxon>Liliopsida</taxon>
        <taxon>Dioscoreales</taxon>
        <taxon>Dioscoreaceae</taxon>
        <taxon>Dioscorea</taxon>
    </lineage>
</organism>
<sequence length="161" mass="18509">MDVVKVTIQYSAVEGVLYCITLKASNLGVEQLYEAKVWVKESTGYIDLQDFHHVVDIKDVETICNKEKSGSNILVYYAKFAVKEYNRTNKHADVVFVKVVDARSSIKPVLDGKLYYITLEVSNFGLVQFYDALVWAKASNTWPWLELLDFKPIRFLSTRSR</sequence>
<dbReference type="EMBL" id="JAGGNH010000010">
    <property type="protein sequence ID" value="KAJ0961940.1"/>
    <property type="molecule type" value="Genomic_DNA"/>
</dbReference>
<dbReference type="OrthoDB" id="1908104at2759"/>
<gene>
    <name evidence="6" type="ORF">J5N97_029768</name>
</gene>
<accession>A0A9D5BWG7</accession>
<evidence type="ECO:0000256" key="1">
    <source>
        <dbReference type="ARBA" id="ARBA00007233"/>
    </source>
</evidence>
<dbReference type="AlphaFoldDB" id="A0A9D5BWG7"/>
<keyword evidence="7" id="KW-1185">Reference proteome</keyword>
<keyword evidence="2 4" id="KW-0646">Protease inhibitor</keyword>
<evidence type="ECO:0000256" key="4">
    <source>
        <dbReference type="RuleBase" id="RU362130"/>
    </source>
</evidence>
<evidence type="ECO:0000313" key="6">
    <source>
        <dbReference type="EMBL" id="KAJ0961940.1"/>
    </source>
</evidence>
<dbReference type="Proteomes" id="UP001085076">
    <property type="component" value="Miscellaneous, Linkage group lg10"/>
</dbReference>
<dbReference type="GO" id="GO:0004869">
    <property type="term" value="F:cysteine-type endopeptidase inhibitor activity"/>
    <property type="evidence" value="ECO:0007669"/>
    <property type="project" value="UniProtKB-KW"/>
</dbReference>
<evidence type="ECO:0000256" key="2">
    <source>
        <dbReference type="ARBA" id="ARBA00022690"/>
    </source>
</evidence>
<dbReference type="InterPro" id="IPR000010">
    <property type="entry name" value="Cystatin_dom"/>
</dbReference>